<dbReference type="SUPFAM" id="SSF50978">
    <property type="entry name" value="WD40 repeat-like"/>
    <property type="match status" value="1"/>
</dbReference>
<dbReference type="OMA" id="CQTECAG"/>
<feature type="repeat" description="WD" evidence="3">
    <location>
        <begin position="458"/>
        <end position="494"/>
    </location>
</feature>
<dbReference type="Pfam" id="PF00400">
    <property type="entry name" value="WD40"/>
    <property type="match status" value="2"/>
</dbReference>
<evidence type="ECO:0000256" key="3">
    <source>
        <dbReference type="PROSITE-ProRule" id="PRU00221"/>
    </source>
</evidence>
<proteinExistence type="predicted"/>
<keyword evidence="6" id="KW-1185">Reference proteome</keyword>
<keyword evidence="1 3" id="KW-0853">WD repeat</keyword>
<dbReference type="PANTHER" id="PTHR19854">
    <property type="entry name" value="TRANSDUCIN BETA-LIKE 3"/>
    <property type="match status" value="1"/>
</dbReference>
<evidence type="ECO:0000256" key="2">
    <source>
        <dbReference type="ARBA" id="ARBA00022737"/>
    </source>
</evidence>
<feature type="region of interest" description="Disordered" evidence="4">
    <location>
        <begin position="42"/>
        <end position="98"/>
    </location>
</feature>
<dbReference type="PaxDb" id="35128-Thaps1337"/>
<dbReference type="HOGENOM" id="CLU_538085_0_0_1"/>
<evidence type="ECO:0000313" key="5">
    <source>
        <dbReference type="EMBL" id="EED96392.1"/>
    </source>
</evidence>
<dbReference type="InterPro" id="IPR001680">
    <property type="entry name" value="WD40_rpt"/>
</dbReference>
<dbReference type="PROSITE" id="PS50082">
    <property type="entry name" value="WD_REPEATS_2"/>
    <property type="match status" value="1"/>
</dbReference>
<dbReference type="Gene3D" id="2.130.10.10">
    <property type="entry name" value="YVTN repeat-like/Quinoprotein amine dehydrogenase"/>
    <property type="match status" value="2"/>
</dbReference>
<evidence type="ECO:0000256" key="1">
    <source>
        <dbReference type="ARBA" id="ARBA00022574"/>
    </source>
</evidence>
<evidence type="ECO:0000256" key="4">
    <source>
        <dbReference type="SAM" id="MobiDB-lite"/>
    </source>
</evidence>
<organism evidence="5 6">
    <name type="scientific">Thalassiosira pseudonana</name>
    <name type="common">Marine diatom</name>
    <name type="synonym">Cyclotella nana</name>
    <dbReference type="NCBI Taxonomy" id="35128"/>
    <lineage>
        <taxon>Eukaryota</taxon>
        <taxon>Sar</taxon>
        <taxon>Stramenopiles</taxon>
        <taxon>Ochrophyta</taxon>
        <taxon>Bacillariophyta</taxon>
        <taxon>Coscinodiscophyceae</taxon>
        <taxon>Thalassiosirophycidae</taxon>
        <taxon>Thalassiosirales</taxon>
        <taxon>Thalassiosiraceae</taxon>
        <taxon>Thalassiosira</taxon>
    </lineage>
</organism>
<name>B8BQM8_THAPS</name>
<dbReference type="PANTHER" id="PTHR19854:SF1">
    <property type="entry name" value="GUANINE NUCLEOTIDE-BINDING PROTEIN SUBUNIT BETA-LIKE PROTEIN 1"/>
    <property type="match status" value="1"/>
</dbReference>
<reference evidence="5 6" key="2">
    <citation type="journal article" date="2008" name="Nature">
        <title>The Phaeodactylum genome reveals the evolutionary history of diatom genomes.</title>
        <authorList>
            <person name="Bowler C."/>
            <person name="Allen A.E."/>
            <person name="Badger J.H."/>
            <person name="Grimwood J."/>
            <person name="Jabbari K."/>
            <person name="Kuo A."/>
            <person name="Maheswari U."/>
            <person name="Martens C."/>
            <person name="Maumus F."/>
            <person name="Otillar R.P."/>
            <person name="Rayko E."/>
            <person name="Salamov A."/>
            <person name="Vandepoele K."/>
            <person name="Beszteri B."/>
            <person name="Gruber A."/>
            <person name="Heijde M."/>
            <person name="Katinka M."/>
            <person name="Mock T."/>
            <person name="Valentin K."/>
            <person name="Verret F."/>
            <person name="Berges J.A."/>
            <person name="Brownlee C."/>
            <person name="Cadoret J.P."/>
            <person name="Chiovitti A."/>
            <person name="Choi C.J."/>
            <person name="Coesel S."/>
            <person name="De Martino A."/>
            <person name="Detter J.C."/>
            <person name="Durkin C."/>
            <person name="Falciatore A."/>
            <person name="Fournet J."/>
            <person name="Haruta M."/>
            <person name="Huysman M.J."/>
            <person name="Jenkins B.D."/>
            <person name="Jiroutova K."/>
            <person name="Jorgensen R.E."/>
            <person name="Joubert Y."/>
            <person name="Kaplan A."/>
            <person name="Kroger N."/>
            <person name="Kroth P.G."/>
            <person name="La Roche J."/>
            <person name="Lindquist E."/>
            <person name="Lommer M."/>
            <person name="Martin-Jezequel V."/>
            <person name="Lopez P.J."/>
            <person name="Lucas S."/>
            <person name="Mangogna M."/>
            <person name="McGinnis K."/>
            <person name="Medlin L.K."/>
            <person name="Montsant A."/>
            <person name="Oudot-Le Secq M.P."/>
            <person name="Napoli C."/>
            <person name="Obornik M."/>
            <person name="Parker M.S."/>
            <person name="Petit J.L."/>
            <person name="Porcel B.M."/>
            <person name="Poulsen N."/>
            <person name="Robison M."/>
            <person name="Rychlewski L."/>
            <person name="Rynearson T.A."/>
            <person name="Schmutz J."/>
            <person name="Shapiro H."/>
            <person name="Siaut M."/>
            <person name="Stanley M."/>
            <person name="Sussman M.R."/>
            <person name="Taylor A.R."/>
            <person name="Vardi A."/>
            <person name="von Dassow P."/>
            <person name="Vyverman W."/>
            <person name="Willis A."/>
            <person name="Wyrwicz L.S."/>
            <person name="Rokhsar D.S."/>
            <person name="Weissenbach J."/>
            <person name="Armbrust E.V."/>
            <person name="Green B.R."/>
            <person name="Van de Peer Y."/>
            <person name="Grigoriev I.V."/>
        </authorList>
    </citation>
    <scope>NUCLEOTIDE SEQUENCE [LARGE SCALE GENOMIC DNA]</scope>
    <source>
        <strain evidence="5 6">CCMP1335</strain>
    </source>
</reference>
<dbReference type="SMART" id="SM00320">
    <property type="entry name" value="WD40"/>
    <property type="match status" value="3"/>
</dbReference>
<dbReference type="STRING" id="35128.B8BQM8"/>
<dbReference type="InterPro" id="IPR036322">
    <property type="entry name" value="WD40_repeat_dom_sf"/>
</dbReference>
<evidence type="ECO:0000313" key="6">
    <source>
        <dbReference type="Proteomes" id="UP000001449"/>
    </source>
</evidence>
<dbReference type="InterPro" id="IPR015943">
    <property type="entry name" value="WD40/YVTN_repeat-like_dom_sf"/>
</dbReference>
<dbReference type="EMBL" id="CM000638">
    <property type="protein sequence ID" value="EED96392.1"/>
    <property type="molecule type" value="Genomic_DNA"/>
</dbReference>
<protein>
    <submittedName>
        <fullName evidence="5">Uncharacterized protein</fullName>
    </submittedName>
</protein>
<dbReference type="AlphaFoldDB" id="B8BQM8"/>
<feature type="compositionally biased region" description="Low complexity" evidence="4">
    <location>
        <begin position="83"/>
        <end position="92"/>
    </location>
</feature>
<dbReference type="Proteomes" id="UP000001449">
    <property type="component" value="Chromosome 1"/>
</dbReference>
<dbReference type="RefSeq" id="XP_002286751.1">
    <property type="nucleotide sequence ID" value="XM_002286715.1"/>
</dbReference>
<gene>
    <name evidence="5" type="ORF">THAPSDRAFT_1337</name>
</gene>
<sequence length="507" mass="54110">MSMSSTDALFTLHTSQDDDGVHRDGTLGSAVTGVCFVRDPNPQFSGSDTNNSESDSDDDASSSSPLQFQCSNLLLGPNKRSNSHPQQHHSPSTNASHISASSHNFLSGGILAACHFDGSCKLWDLASRRCIVKDIISDDMMSGGRLGSGLSVRRVQDNNSAMHRFLYQTRDPYGTVSLHDLQRPDNPILQMQTYSSSFCAMAPCSVVGQGMSIGGEQNLVALPTEDHSVAAVRDMRCNPSSNPAYRISIGGDNVQGYHGGRNKYGMLTSLALSLQESSQRMVLGCGMENGSAVFYDLSGDRSCINPWKIDSDSRFMCSTKLGKDPVLCLDLASSSSTKRHGDGHNERNLRVPSLVAVGGCAGDAEEASELPEQDQGTVTVIKVKLAGDAQQPNPQSAVCTTMKASIRSKTQTCSLSSGGKIGVSTIRFRSDGRIFAVGGWDKRLRLFDRASTKPLAILHGHEDSVVAVDWSENAAVSGLVATGASDGCICVYRVFPHSSKGDGKQET</sequence>
<reference evidence="5 6" key="1">
    <citation type="journal article" date="2004" name="Science">
        <title>The genome of the diatom Thalassiosira pseudonana: ecology, evolution, and metabolism.</title>
        <authorList>
            <person name="Armbrust E.V."/>
            <person name="Berges J.A."/>
            <person name="Bowler C."/>
            <person name="Green B.R."/>
            <person name="Martinez D."/>
            <person name="Putnam N.H."/>
            <person name="Zhou S."/>
            <person name="Allen A.E."/>
            <person name="Apt K.E."/>
            <person name="Bechner M."/>
            <person name="Brzezinski M.A."/>
            <person name="Chaal B.K."/>
            <person name="Chiovitti A."/>
            <person name="Davis A.K."/>
            <person name="Demarest M.S."/>
            <person name="Detter J.C."/>
            <person name="Glavina T."/>
            <person name="Goodstein D."/>
            <person name="Hadi M.Z."/>
            <person name="Hellsten U."/>
            <person name="Hildebrand M."/>
            <person name="Jenkins B.D."/>
            <person name="Jurka J."/>
            <person name="Kapitonov V.V."/>
            <person name="Kroger N."/>
            <person name="Lau W.W."/>
            <person name="Lane T.W."/>
            <person name="Larimer F.W."/>
            <person name="Lippmeier J.C."/>
            <person name="Lucas S."/>
            <person name="Medina M."/>
            <person name="Montsant A."/>
            <person name="Obornik M."/>
            <person name="Parker M.S."/>
            <person name="Palenik B."/>
            <person name="Pazour G.J."/>
            <person name="Richardson P.M."/>
            <person name="Rynearson T.A."/>
            <person name="Saito M.A."/>
            <person name="Schwartz D.C."/>
            <person name="Thamatrakoln K."/>
            <person name="Valentin K."/>
            <person name="Vardi A."/>
            <person name="Wilkerson F.P."/>
            <person name="Rokhsar D.S."/>
        </authorList>
    </citation>
    <scope>NUCLEOTIDE SEQUENCE [LARGE SCALE GENOMIC DNA]</scope>
    <source>
        <strain evidence="5 6">CCMP1335</strain>
    </source>
</reference>
<dbReference type="KEGG" id="tps:THAPSDRAFT_1337"/>
<dbReference type="eggNOG" id="KOG0322">
    <property type="taxonomic scope" value="Eukaryota"/>
</dbReference>
<dbReference type="InParanoid" id="B8BQM8"/>
<dbReference type="GeneID" id="7445288"/>
<keyword evidence="2" id="KW-0677">Repeat</keyword>
<accession>B8BQM8</accession>